<dbReference type="Gene3D" id="3.40.50.2000">
    <property type="entry name" value="Glycogen Phosphorylase B"/>
    <property type="match status" value="2"/>
</dbReference>
<reference evidence="4 5" key="1">
    <citation type="submission" date="2017-10" db="EMBL/GenBank/DDBJ databases">
        <title>The draft genome sequence of Williamsia sp. BULT 1.1 isolated from the semi-arid grassland soils from South Africa.</title>
        <authorList>
            <person name="Kabwe M.H."/>
            <person name="Govender N."/>
            <person name="Mutseka Lunga P."/>
            <person name="Vikram S."/>
            <person name="Makhalanyane T.P."/>
        </authorList>
    </citation>
    <scope>NUCLEOTIDE SEQUENCE [LARGE SCALE GENOMIC DNA]</scope>
    <source>
        <strain evidence="4 5">BULT 1.1</strain>
    </source>
</reference>
<dbReference type="AlphaFoldDB" id="A0A2G3PJX8"/>
<evidence type="ECO:0000313" key="4">
    <source>
        <dbReference type="EMBL" id="PHV66127.1"/>
    </source>
</evidence>
<feature type="domain" description="Glycosyltransferase subfamily 4-like N-terminal" evidence="3">
    <location>
        <begin position="45"/>
        <end position="174"/>
    </location>
</feature>
<proteinExistence type="predicted"/>
<dbReference type="GO" id="GO:0016757">
    <property type="term" value="F:glycosyltransferase activity"/>
    <property type="evidence" value="ECO:0007669"/>
    <property type="project" value="UniProtKB-KW"/>
</dbReference>
<organism evidence="4 5">
    <name type="scientific">Williamsia marianensis</name>
    <dbReference type="NCBI Taxonomy" id="85044"/>
    <lineage>
        <taxon>Bacteria</taxon>
        <taxon>Bacillati</taxon>
        <taxon>Actinomycetota</taxon>
        <taxon>Actinomycetes</taxon>
        <taxon>Mycobacteriales</taxon>
        <taxon>Nocardiaceae</taxon>
        <taxon>Williamsia</taxon>
    </lineage>
</organism>
<keyword evidence="1" id="KW-0328">Glycosyltransferase</keyword>
<name>A0A2G3PJX8_WILMA</name>
<keyword evidence="2" id="KW-0808">Transferase</keyword>
<evidence type="ECO:0000259" key="3">
    <source>
        <dbReference type="Pfam" id="PF13439"/>
    </source>
</evidence>
<dbReference type="Pfam" id="PF13439">
    <property type="entry name" value="Glyco_transf_4"/>
    <property type="match status" value="1"/>
</dbReference>
<dbReference type="SUPFAM" id="SSF53756">
    <property type="entry name" value="UDP-Glycosyltransferase/glycogen phosphorylase"/>
    <property type="match status" value="1"/>
</dbReference>
<evidence type="ECO:0000256" key="2">
    <source>
        <dbReference type="ARBA" id="ARBA00022679"/>
    </source>
</evidence>
<dbReference type="EMBL" id="PEBD01000010">
    <property type="protein sequence ID" value="PHV66127.1"/>
    <property type="molecule type" value="Genomic_DNA"/>
</dbReference>
<comment type="caution">
    <text evidence="4">The sequence shown here is derived from an EMBL/GenBank/DDBJ whole genome shotgun (WGS) entry which is preliminary data.</text>
</comment>
<gene>
    <name evidence="4" type="ORF">CSW57_21130</name>
</gene>
<evidence type="ECO:0000256" key="1">
    <source>
        <dbReference type="ARBA" id="ARBA00022676"/>
    </source>
</evidence>
<accession>A0A2G3PJX8</accession>
<dbReference type="InterPro" id="IPR028098">
    <property type="entry name" value="Glyco_trans_4-like_N"/>
</dbReference>
<dbReference type="Proteomes" id="UP000225108">
    <property type="component" value="Unassembled WGS sequence"/>
</dbReference>
<sequence length="391" mass="43712">MSGRVPLEQPGGVATTPGIRIAHEGIIDLITVASVPTDHRYVAHLHAGDSRVRRLPDPVPEGADSNDRWWPPRWLEPAWLSDHIDDFDVLHLHFGFDAIPTERLHQVVDLLRRHNKPLVFTAHDLHNPHFRDNTFHLEQLKVLVRGADEVITLTPGAAREIVERWGIEATVIPHPHVAPLGMIGRPRDRRPEFVVGLHAKSLRANLDPIAVLDTIVTAAAGLPDTRVRVDLDSNVFDPGADQRTADLAAIITDYATGHSVDLRIHNRFDDNELWQYLTEIDVSVLPYRFGTHSGWLEACYDLGTAVIAPDCGYFADQKPCRTYGFGLDRFDPTSLTEALRATHAERDSTSAASRSSRQIERQRISAMHEAVYSRTLEHYSTATGRADQAID</sequence>
<evidence type="ECO:0000313" key="5">
    <source>
        <dbReference type="Proteomes" id="UP000225108"/>
    </source>
</evidence>
<dbReference type="RefSeq" id="WP_099384392.1">
    <property type="nucleotide sequence ID" value="NZ_PEBD01000010.1"/>
</dbReference>
<protein>
    <recommendedName>
        <fullName evidence="3">Glycosyltransferase subfamily 4-like N-terminal domain-containing protein</fullName>
    </recommendedName>
</protein>